<sequence>MKDLKKITRKQLGELLIERGIITHEQLNAALAYQKENQEKLVGEILVEMQFATEKDIAQALISQYNLPYLPIENYDIAEDIIQMIPKELCQQLTIIPIDKIGKNLTLAMANPLNGYAIKQVQEMTECIVQVFVSTTSEIKKSINKYYLSA</sequence>
<dbReference type="PANTHER" id="PTHR30258">
    <property type="entry name" value="TYPE II SECRETION SYSTEM PROTEIN GSPE-RELATED"/>
    <property type="match status" value="1"/>
</dbReference>
<dbReference type="AlphaFoldDB" id="A0A3B1D680"/>
<reference evidence="2" key="1">
    <citation type="submission" date="2018-06" db="EMBL/GenBank/DDBJ databases">
        <authorList>
            <person name="Zhirakovskaya E."/>
        </authorList>
    </citation>
    <scope>NUCLEOTIDE SEQUENCE</scope>
</reference>
<dbReference type="InterPro" id="IPR007831">
    <property type="entry name" value="T2SS_GspE_N"/>
</dbReference>
<dbReference type="SUPFAM" id="SSF160246">
    <property type="entry name" value="EspE N-terminal domain-like"/>
    <property type="match status" value="1"/>
</dbReference>
<accession>A0A3B1D680</accession>
<dbReference type="Pfam" id="PF05157">
    <property type="entry name" value="MshEN"/>
    <property type="match status" value="1"/>
</dbReference>
<evidence type="ECO:0000259" key="1">
    <source>
        <dbReference type="Pfam" id="PF05157"/>
    </source>
</evidence>
<evidence type="ECO:0000313" key="2">
    <source>
        <dbReference type="EMBL" id="VAX37719.1"/>
    </source>
</evidence>
<dbReference type="GO" id="GO:0005886">
    <property type="term" value="C:plasma membrane"/>
    <property type="evidence" value="ECO:0007669"/>
    <property type="project" value="TreeGrafter"/>
</dbReference>
<protein>
    <recommendedName>
        <fullName evidence="1">Type II secretion system protein GspE N-terminal domain-containing protein</fullName>
    </recommendedName>
</protein>
<dbReference type="InterPro" id="IPR037257">
    <property type="entry name" value="T2SS_E_N_sf"/>
</dbReference>
<proteinExistence type="predicted"/>
<dbReference type="Gene3D" id="3.30.300.160">
    <property type="entry name" value="Type II secretion system, protein E, N-terminal domain"/>
    <property type="match status" value="1"/>
</dbReference>
<dbReference type="EMBL" id="UOGJ01000136">
    <property type="protein sequence ID" value="VAX37719.1"/>
    <property type="molecule type" value="Genomic_DNA"/>
</dbReference>
<feature type="domain" description="Type II secretion system protein GspE N-terminal" evidence="1">
    <location>
        <begin position="65"/>
        <end position="148"/>
    </location>
</feature>
<gene>
    <name evidence="2" type="ORF">MNBD_UNCLBAC01-171</name>
</gene>
<organism evidence="2">
    <name type="scientific">hydrothermal vent metagenome</name>
    <dbReference type="NCBI Taxonomy" id="652676"/>
    <lineage>
        <taxon>unclassified sequences</taxon>
        <taxon>metagenomes</taxon>
        <taxon>ecological metagenomes</taxon>
    </lineage>
</organism>
<dbReference type="PANTHER" id="PTHR30258:SF1">
    <property type="entry name" value="PROTEIN TRANSPORT PROTEIN HOFB HOMOLOG"/>
    <property type="match status" value="1"/>
</dbReference>
<name>A0A3B1D680_9ZZZZ</name>
<dbReference type="GO" id="GO:0016887">
    <property type="term" value="F:ATP hydrolysis activity"/>
    <property type="evidence" value="ECO:0007669"/>
    <property type="project" value="TreeGrafter"/>
</dbReference>